<evidence type="ECO:0000313" key="1">
    <source>
        <dbReference type="EMBL" id="EJF37744.1"/>
    </source>
</evidence>
<dbReference type="Proteomes" id="UP000002941">
    <property type="component" value="Unassembled WGS sequence"/>
</dbReference>
<comment type="caution">
    <text evidence="1">The sequence shown here is derived from an EMBL/GenBank/DDBJ whole genome shotgun (WGS) entry which is preliminary data.</text>
</comment>
<accession>J0MTY9</accession>
<name>J0MTY9_9ACTO</name>
<reference evidence="1 2" key="1">
    <citation type="submission" date="2012-05" db="EMBL/GenBank/DDBJ databases">
        <authorList>
            <person name="Harkins D.M."/>
            <person name="Madupu R."/>
            <person name="Durkin A.S."/>
            <person name="Torralba M."/>
            <person name="Methe B."/>
            <person name="Sutton G.G."/>
            <person name="Nelson K.E."/>
        </authorList>
    </citation>
    <scope>NUCLEOTIDE SEQUENCE [LARGE SCALE GENOMIC DNA]</scope>
    <source>
        <strain evidence="1 2">F0489</strain>
    </source>
</reference>
<proteinExistence type="predicted"/>
<protein>
    <submittedName>
        <fullName evidence="1">Uncharacterized protein</fullName>
    </submittedName>
</protein>
<keyword evidence="2" id="KW-1185">Reference proteome</keyword>
<gene>
    <name evidence="1" type="ORF">HMPREF1318_2639</name>
</gene>
<organism evidence="1 2">
    <name type="scientific">Actinomyces massiliensis F0489</name>
    <dbReference type="NCBI Taxonomy" id="1125718"/>
    <lineage>
        <taxon>Bacteria</taxon>
        <taxon>Bacillati</taxon>
        <taxon>Actinomycetota</taxon>
        <taxon>Actinomycetes</taxon>
        <taxon>Actinomycetales</taxon>
        <taxon>Actinomycetaceae</taxon>
        <taxon>Actinomyces</taxon>
    </lineage>
</organism>
<dbReference type="EMBL" id="AKFT01000201">
    <property type="protein sequence ID" value="EJF37744.1"/>
    <property type="molecule type" value="Genomic_DNA"/>
</dbReference>
<sequence length="47" mass="5118">MSSGPTRALRRDRSGSAARSVEFRVEIGRTPRRDRSGAVISRLTGMG</sequence>
<evidence type="ECO:0000313" key="2">
    <source>
        <dbReference type="Proteomes" id="UP000002941"/>
    </source>
</evidence>
<dbReference type="AlphaFoldDB" id="J0MTY9"/>